<dbReference type="Gene3D" id="3.30.1410.10">
    <property type="entry name" value="GTP cyclohydrolase I feedback regulatory protein GFRP"/>
    <property type="match status" value="1"/>
</dbReference>
<sequence length="93" mass="10089">MSDKLAQIIKPDTFYYTAVKGSPFALDCVVFGLSQNEILALSKRFPNTGTDVVNGVVIKGSPLPVINALAELGYKVICSTGEAEILWTLQREI</sequence>
<organism evidence="1 2">
    <name type="scientific">Trichogramma brassicae</name>
    <dbReference type="NCBI Taxonomy" id="86971"/>
    <lineage>
        <taxon>Eukaryota</taxon>
        <taxon>Metazoa</taxon>
        <taxon>Ecdysozoa</taxon>
        <taxon>Arthropoda</taxon>
        <taxon>Hexapoda</taxon>
        <taxon>Insecta</taxon>
        <taxon>Pterygota</taxon>
        <taxon>Neoptera</taxon>
        <taxon>Endopterygota</taxon>
        <taxon>Hymenoptera</taxon>
        <taxon>Apocrita</taxon>
        <taxon>Proctotrupomorpha</taxon>
        <taxon>Chalcidoidea</taxon>
        <taxon>Trichogrammatidae</taxon>
        <taxon>Trichogramma</taxon>
    </lineage>
</organism>
<reference evidence="1 2" key="1">
    <citation type="submission" date="2020-02" db="EMBL/GenBank/DDBJ databases">
        <authorList>
            <person name="Ferguson B K."/>
        </authorList>
    </citation>
    <scope>NUCLEOTIDE SEQUENCE [LARGE SCALE GENOMIC DNA]</scope>
</reference>
<dbReference type="EMBL" id="CADCXV010000795">
    <property type="protein sequence ID" value="CAB0035665.1"/>
    <property type="molecule type" value="Genomic_DNA"/>
</dbReference>
<gene>
    <name evidence="1" type="ORF">TBRA_LOCUS7553</name>
</gene>
<proteinExistence type="predicted"/>
<evidence type="ECO:0000313" key="2">
    <source>
        <dbReference type="Proteomes" id="UP000479190"/>
    </source>
</evidence>
<dbReference type="Proteomes" id="UP000479190">
    <property type="component" value="Unassembled WGS sequence"/>
</dbReference>
<dbReference type="GO" id="GO:0009890">
    <property type="term" value="P:negative regulation of biosynthetic process"/>
    <property type="evidence" value="ECO:0007669"/>
    <property type="project" value="InterPro"/>
</dbReference>
<name>A0A6H5IE26_9HYME</name>
<evidence type="ECO:0000313" key="1">
    <source>
        <dbReference type="EMBL" id="CAB0035665.1"/>
    </source>
</evidence>
<dbReference type="OrthoDB" id="6380740at2759"/>
<keyword evidence="2" id="KW-1185">Reference proteome</keyword>
<dbReference type="InterPro" id="IPR036717">
    <property type="entry name" value="GFRP_sf"/>
</dbReference>
<accession>A0A6H5IE26</accession>
<dbReference type="AlphaFoldDB" id="A0A6H5IE26"/>
<protein>
    <submittedName>
        <fullName evidence="1">Uncharacterized protein</fullName>
    </submittedName>
</protein>